<evidence type="ECO:0000313" key="2">
    <source>
        <dbReference type="Proteomes" id="UP001430614"/>
    </source>
</evidence>
<comment type="caution">
    <text evidence="1">The sequence shown here is derived from an EMBL/GenBank/DDBJ whole genome shotgun (WGS) entry which is preliminary data.</text>
</comment>
<reference evidence="1 2" key="1">
    <citation type="submission" date="2021-11" db="EMBL/GenBank/DDBJ databases">
        <authorList>
            <person name="Oh E.-T."/>
            <person name="Kim S.-B."/>
        </authorList>
    </citation>
    <scope>NUCLEOTIDE SEQUENCE [LARGE SCALE GENOMIC DNA]</scope>
    <source>
        <strain evidence="1 2">MMS20-SJTN17</strain>
    </source>
</reference>
<accession>A0ABS8KJQ0</accession>
<dbReference type="Proteomes" id="UP001430614">
    <property type="component" value="Unassembled WGS sequence"/>
</dbReference>
<keyword evidence="2" id="KW-1185">Reference proteome</keyword>
<name>A0ABS8KJQ0_9BURK</name>
<proteinExistence type="predicted"/>
<sequence length="66" mass="7638">MFDPAFGRFGCRSIRFRAADRRRLGPLYLRTRKRNPIEPDANNQAKLARGGSGENRQKFAKLLFVK</sequence>
<organism evidence="1 2">
    <name type="scientific">Paraburkholderia translucens</name>
    <dbReference type="NCBI Taxonomy" id="2886945"/>
    <lineage>
        <taxon>Bacteria</taxon>
        <taxon>Pseudomonadati</taxon>
        <taxon>Pseudomonadota</taxon>
        <taxon>Betaproteobacteria</taxon>
        <taxon>Burkholderiales</taxon>
        <taxon>Burkholderiaceae</taxon>
        <taxon>Paraburkholderia</taxon>
    </lineage>
</organism>
<dbReference type="EMBL" id="JAJITC010000014">
    <property type="protein sequence ID" value="MCC8404663.1"/>
    <property type="molecule type" value="Genomic_DNA"/>
</dbReference>
<gene>
    <name evidence="1" type="ORF">LJ655_22765</name>
</gene>
<protein>
    <submittedName>
        <fullName evidence="1">Uncharacterized protein</fullName>
    </submittedName>
</protein>
<dbReference type="RefSeq" id="WP_230563486.1">
    <property type="nucleotide sequence ID" value="NZ_JAJITC010000014.1"/>
</dbReference>
<evidence type="ECO:0000313" key="1">
    <source>
        <dbReference type="EMBL" id="MCC8404663.1"/>
    </source>
</evidence>